<dbReference type="GO" id="GO:0035556">
    <property type="term" value="P:intracellular signal transduction"/>
    <property type="evidence" value="ECO:0007669"/>
    <property type="project" value="TreeGrafter"/>
</dbReference>
<dbReference type="Pfam" id="PF00069">
    <property type="entry name" value="Pkinase"/>
    <property type="match status" value="1"/>
</dbReference>
<feature type="region of interest" description="Disordered" evidence="4">
    <location>
        <begin position="355"/>
        <end position="398"/>
    </location>
</feature>
<keyword evidence="2 3" id="KW-0067">ATP-binding</keyword>
<sequence length="424" mass="48207">MKPLRRDVVETSRLRKDYNAQSGRKCVNGYELARELGRGVHGKVKLAIHTESGTLFAIKILPKADRRPALGRQSAHHSHLANVRREIAILKKCCHPHIVRLQEVIDSDDSPKIYMVLEYMAGGEVVWRSADGVPALSLDQSQKVCRDVVLGLEYLHHLGIIHRDIKPANLLWTTSHTVKISDFGVSYLSTSPNSAYQLSKTAGTPAFFAPELCSSETKLRITNKIDAWALGVTLYCFLFGTLPFKADSEYELFRRIESHQYTLPWPVHPDIQHLLSSLLDKNHDSRYSLEQVKRHPYTLANLENPSDWLIQNDPRNYETIEPTEEELLSAFSRFRWIAKIRAGITGLLKRRNTISSSLEPPDIPSPQKQTLVRSRGLSNLTRHPTSFDTDTDEEDPEDGVFLDFEKKKVRKEALDREVGSLRAI</sequence>
<dbReference type="PROSITE" id="PS50011">
    <property type="entry name" value="PROTEIN_KINASE_DOM"/>
    <property type="match status" value="1"/>
</dbReference>
<accession>A0A1U7LME8</accession>
<dbReference type="OrthoDB" id="68483at2759"/>
<evidence type="ECO:0000256" key="4">
    <source>
        <dbReference type="SAM" id="MobiDB-lite"/>
    </source>
</evidence>
<feature type="domain" description="Protein kinase" evidence="5">
    <location>
        <begin position="30"/>
        <end position="298"/>
    </location>
</feature>
<evidence type="ECO:0000256" key="2">
    <source>
        <dbReference type="ARBA" id="ARBA00022840"/>
    </source>
</evidence>
<comment type="caution">
    <text evidence="6">The sequence shown here is derived from an EMBL/GenBank/DDBJ whole genome shotgun (WGS) entry which is preliminary data.</text>
</comment>
<dbReference type="PROSITE" id="PS00107">
    <property type="entry name" value="PROTEIN_KINASE_ATP"/>
    <property type="match status" value="1"/>
</dbReference>
<protein>
    <submittedName>
        <fullName evidence="6">Serine/threonine-protein kinase ssp1</fullName>
    </submittedName>
</protein>
<dbReference type="CDD" id="cd14008">
    <property type="entry name" value="STKc_LKB1_CaMKK"/>
    <property type="match status" value="1"/>
</dbReference>
<keyword evidence="1 3" id="KW-0547">Nucleotide-binding</keyword>
<evidence type="ECO:0000256" key="3">
    <source>
        <dbReference type="PROSITE-ProRule" id="PRU10141"/>
    </source>
</evidence>
<dbReference type="PANTHER" id="PTHR24346">
    <property type="entry name" value="MAP/MICROTUBULE AFFINITY-REGULATING KINASE"/>
    <property type="match status" value="1"/>
</dbReference>
<dbReference type="SUPFAM" id="SSF56112">
    <property type="entry name" value="Protein kinase-like (PK-like)"/>
    <property type="match status" value="1"/>
</dbReference>
<dbReference type="GO" id="GO:0005737">
    <property type="term" value="C:cytoplasm"/>
    <property type="evidence" value="ECO:0007669"/>
    <property type="project" value="TreeGrafter"/>
</dbReference>
<dbReference type="SMART" id="SM00220">
    <property type="entry name" value="S_TKc"/>
    <property type="match status" value="1"/>
</dbReference>
<keyword evidence="6" id="KW-0808">Transferase</keyword>
<keyword evidence="6" id="KW-0418">Kinase</keyword>
<dbReference type="PANTHER" id="PTHR24346:SF77">
    <property type="entry name" value="SERINE THREONINE PROTEIN KINASE"/>
    <property type="match status" value="1"/>
</dbReference>
<feature type="binding site" evidence="3">
    <location>
        <position position="59"/>
    </location>
    <ligand>
        <name>ATP</name>
        <dbReference type="ChEBI" id="CHEBI:30616"/>
    </ligand>
</feature>
<dbReference type="AlphaFoldDB" id="A0A1U7LME8"/>
<organism evidence="6 7">
    <name type="scientific">Neolecta irregularis (strain DAH-3)</name>
    <dbReference type="NCBI Taxonomy" id="1198029"/>
    <lineage>
        <taxon>Eukaryota</taxon>
        <taxon>Fungi</taxon>
        <taxon>Dikarya</taxon>
        <taxon>Ascomycota</taxon>
        <taxon>Taphrinomycotina</taxon>
        <taxon>Neolectales</taxon>
        <taxon>Neolectaceae</taxon>
        <taxon>Neolecta</taxon>
    </lineage>
</organism>
<dbReference type="FunFam" id="1.10.510.10:FF:000571">
    <property type="entry name" value="Maternal embryonic leucine zipper kinase"/>
    <property type="match status" value="1"/>
</dbReference>
<evidence type="ECO:0000313" key="7">
    <source>
        <dbReference type="Proteomes" id="UP000186594"/>
    </source>
</evidence>
<name>A0A1U7LME8_NEOID</name>
<reference evidence="6 7" key="1">
    <citation type="submission" date="2016-04" db="EMBL/GenBank/DDBJ databases">
        <title>Evolutionary innovation and constraint leading to complex multicellularity in the Ascomycota.</title>
        <authorList>
            <person name="Cisse O."/>
            <person name="Nguyen A."/>
            <person name="Hewitt D.A."/>
            <person name="Jedd G."/>
            <person name="Stajich J.E."/>
        </authorList>
    </citation>
    <scope>NUCLEOTIDE SEQUENCE [LARGE SCALE GENOMIC DNA]</scope>
    <source>
        <strain evidence="6 7">DAH-3</strain>
    </source>
</reference>
<keyword evidence="7" id="KW-1185">Reference proteome</keyword>
<dbReference type="EMBL" id="LXFE01001274">
    <property type="protein sequence ID" value="OLL23763.1"/>
    <property type="molecule type" value="Genomic_DNA"/>
</dbReference>
<dbReference type="InterPro" id="IPR000719">
    <property type="entry name" value="Prot_kinase_dom"/>
</dbReference>
<evidence type="ECO:0000259" key="5">
    <source>
        <dbReference type="PROSITE" id="PS50011"/>
    </source>
</evidence>
<dbReference type="GO" id="GO:0004674">
    <property type="term" value="F:protein serine/threonine kinase activity"/>
    <property type="evidence" value="ECO:0007669"/>
    <property type="project" value="TreeGrafter"/>
</dbReference>
<dbReference type="InterPro" id="IPR011009">
    <property type="entry name" value="Kinase-like_dom_sf"/>
</dbReference>
<dbReference type="STRING" id="1198029.A0A1U7LME8"/>
<feature type="compositionally biased region" description="Polar residues" evidence="4">
    <location>
        <begin position="366"/>
        <end position="387"/>
    </location>
</feature>
<dbReference type="Gene3D" id="1.10.510.10">
    <property type="entry name" value="Transferase(Phosphotransferase) domain 1"/>
    <property type="match status" value="1"/>
</dbReference>
<proteinExistence type="predicted"/>
<gene>
    <name evidence="6" type="ORF">NEOLI_004495</name>
</gene>
<feature type="compositionally biased region" description="Acidic residues" evidence="4">
    <location>
        <begin position="389"/>
        <end position="398"/>
    </location>
</feature>
<dbReference type="InterPro" id="IPR017441">
    <property type="entry name" value="Protein_kinase_ATP_BS"/>
</dbReference>
<dbReference type="OMA" id="AENGMVC"/>
<dbReference type="GO" id="GO:0005524">
    <property type="term" value="F:ATP binding"/>
    <property type="evidence" value="ECO:0007669"/>
    <property type="project" value="UniProtKB-UniRule"/>
</dbReference>
<evidence type="ECO:0000256" key="1">
    <source>
        <dbReference type="ARBA" id="ARBA00022741"/>
    </source>
</evidence>
<dbReference type="Proteomes" id="UP000186594">
    <property type="component" value="Unassembled WGS sequence"/>
</dbReference>
<evidence type="ECO:0000313" key="6">
    <source>
        <dbReference type="EMBL" id="OLL23763.1"/>
    </source>
</evidence>